<dbReference type="AlphaFoldDB" id="A0A9N9GMI1"/>
<dbReference type="Proteomes" id="UP000789375">
    <property type="component" value="Unassembled WGS sequence"/>
</dbReference>
<keyword evidence="2" id="KW-1185">Reference proteome</keyword>
<organism evidence="1 2">
    <name type="scientific">Funneliformis mosseae</name>
    <name type="common">Endomycorrhizal fungus</name>
    <name type="synonym">Glomus mosseae</name>
    <dbReference type="NCBI Taxonomy" id="27381"/>
    <lineage>
        <taxon>Eukaryota</taxon>
        <taxon>Fungi</taxon>
        <taxon>Fungi incertae sedis</taxon>
        <taxon>Mucoromycota</taxon>
        <taxon>Glomeromycotina</taxon>
        <taxon>Glomeromycetes</taxon>
        <taxon>Glomerales</taxon>
        <taxon>Glomeraceae</taxon>
        <taxon>Funneliformis</taxon>
    </lineage>
</organism>
<dbReference type="EMBL" id="CAJVPP010003051">
    <property type="protein sequence ID" value="CAG8619399.1"/>
    <property type="molecule type" value="Genomic_DNA"/>
</dbReference>
<comment type="caution">
    <text evidence="1">The sequence shown here is derived from an EMBL/GenBank/DDBJ whole genome shotgun (WGS) entry which is preliminary data.</text>
</comment>
<proteinExistence type="predicted"/>
<sequence>MKIFDCCSDKIEPKSVDCGKVVSEIGDNFRTRILTSDVAVNFSPEGLD</sequence>
<gene>
    <name evidence="1" type="ORF">FMOSSE_LOCUS9898</name>
</gene>
<name>A0A9N9GMI1_FUNMO</name>
<protein>
    <submittedName>
        <fullName evidence="1">599_t:CDS:1</fullName>
    </submittedName>
</protein>
<evidence type="ECO:0000313" key="1">
    <source>
        <dbReference type="EMBL" id="CAG8619399.1"/>
    </source>
</evidence>
<evidence type="ECO:0000313" key="2">
    <source>
        <dbReference type="Proteomes" id="UP000789375"/>
    </source>
</evidence>
<reference evidence="1" key="1">
    <citation type="submission" date="2021-06" db="EMBL/GenBank/DDBJ databases">
        <authorList>
            <person name="Kallberg Y."/>
            <person name="Tangrot J."/>
            <person name="Rosling A."/>
        </authorList>
    </citation>
    <scope>NUCLEOTIDE SEQUENCE</scope>
    <source>
        <strain evidence="1">87-6 pot B 2015</strain>
    </source>
</reference>
<accession>A0A9N9GMI1</accession>